<evidence type="ECO:0000313" key="1">
    <source>
        <dbReference type="EMBL" id="QTA93309.1"/>
    </source>
</evidence>
<proteinExistence type="predicted"/>
<protein>
    <submittedName>
        <fullName evidence="1">Uncharacterized protein</fullName>
    </submittedName>
</protein>
<sequence length="76" mass="9081">MEFYAVKKHWQFRKYTLSGTAIYFQQLEKFSEQKECGNGAKRNFRKNTCLVSSYRSEELSSETQYVENFFDLLIST</sequence>
<reference evidence="1" key="1">
    <citation type="journal article" date="2021" name="Microb. Physiol.">
        <title>Proteogenomic Insights into the Physiology of Marine, Sulfate-Reducing, Filamentous Desulfonema limicola and Desulfonema magnum.</title>
        <authorList>
            <person name="Schnaars V."/>
            <person name="Wohlbrand L."/>
            <person name="Scheve S."/>
            <person name="Hinrichs C."/>
            <person name="Reinhardt R."/>
            <person name="Rabus R."/>
        </authorList>
    </citation>
    <scope>NUCLEOTIDE SEQUENCE</scope>
    <source>
        <strain evidence="1">4be13</strain>
    </source>
</reference>
<dbReference type="EMBL" id="CP061800">
    <property type="protein sequence ID" value="QTA93309.1"/>
    <property type="molecule type" value="Genomic_DNA"/>
</dbReference>
<dbReference type="KEGG" id="dmm:dnm_094110"/>
<organism evidence="1 2">
    <name type="scientific">Desulfonema magnum</name>
    <dbReference type="NCBI Taxonomy" id="45655"/>
    <lineage>
        <taxon>Bacteria</taxon>
        <taxon>Pseudomonadati</taxon>
        <taxon>Thermodesulfobacteriota</taxon>
        <taxon>Desulfobacteria</taxon>
        <taxon>Desulfobacterales</taxon>
        <taxon>Desulfococcaceae</taxon>
        <taxon>Desulfonema</taxon>
    </lineage>
</organism>
<keyword evidence="2" id="KW-1185">Reference proteome</keyword>
<evidence type="ECO:0000313" key="2">
    <source>
        <dbReference type="Proteomes" id="UP000663722"/>
    </source>
</evidence>
<accession>A0A975BYA1</accession>
<dbReference type="Proteomes" id="UP000663722">
    <property type="component" value="Chromosome"/>
</dbReference>
<dbReference type="AlphaFoldDB" id="A0A975BYA1"/>
<name>A0A975BYA1_9BACT</name>
<gene>
    <name evidence="1" type="ORF">dnm_094110</name>
</gene>